<organism evidence="6 7">
    <name type="scientific">Nitrospirillum iridis</name>
    <dbReference type="NCBI Taxonomy" id="765888"/>
    <lineage>
        <taxon>Bacteria</taxon>
        <taxon>Pseudomonadati</taxon>
        <taxon>Pseudomonadota</taxon>
        <taxon>Alphaproteobacteria</taxon>
        <taxon>Rhodospirillales</taxon>
        <taxon>Azospirillaceae</taxon>
        <taxon>Nitrospirillum</taxon>
    </lineage>
</organism>
<sequence length="330" mass="35984">MLIENLTDITIFIRVVATGSLSAAARELDLSLAVVSKRLARLEERLGVRLANRTTRRFSLTDEGVEFHERCVRIVADLEEAQDLVASRRRTATGLLRVTATAAFARRHIAPRLPRFHAQYPDVRVHVLVTDTVLDLVDAGIDVAIRQAALPDSTLMVRRLAPNYRVPCAAPSYLAQHGEPETPQDLLRHHCIVLGDPPMATWRFQCREADADPIAVEIRPLIQTNDGEVGLAAALAGSGIALKSVWDIGDDLAAGRLKGLLPKYRSPAPAIQAVYPAGRHTAAKLRAFLDFLSAELKADPCWAVASEPTIIGTAARDKASGGYQGVLREY</sequence>
<keyword evidence="2" id="KW-0805">Transcription regulation</keyword>
<dbReference type="InterPro" id="IPR000847">
    <property type="entry name" value="LysR_HTH_N"/>
</dbReference>
<dbReference type="InterPro" id="IPR005119">
    <property type="entry name" value="LysR_subst-bd"/>
</dbReference>
<evidence type="ECO:0000313" key="7">
    <source>
        <dbReference type="Proteomes" id="UP000539175"/>
    </source>
</evidence>
<feature type="domain" description="HTH lysR-type" evidence="5">
    <location>
        <begin position="4"/>
        <end position="61"/>
    </location>
</feature>
<gene>
    <name evidence="6" type="ORF">FHS74_001544</name>
</gene>
<keyword evidence="3 6" id="KW-0238">DNA-binding</keyword>
<evidence type="ECO:0000259" key="5">
    <source>
        <dbReference type="PROSITE" id="PS50931"/>
    </source>
</evidence>
<dbReference type="RefSeq" id="WP_184799148.1">
    <property type="nucleotide sequence ID" value="NZ_JACIIZ010000004.1"/>
</dbReference>
<dbReference type="Pfam" id="PF00126">
    <property type="entry name" value="HTH_1"/>
    <property type="match status" value="1"/>
</dbReference>
<name>A0A7X0AVQ0_9PROT</name>
<dbReference type="Gene3D" id="1.10.10.10">
    <property type="entry name" value="Winged helix-like DNA-binding domain superfamily/Winged helix DNA-binding domain"/>
    <property type="match status" value="1"/>
</dbReference>
<evidence type="ECO:0000256" key="2">
    <source>
        <dbReference type="ARBA" id="ARBA00023015"/>
    </source>
</evidence>
<dbReference type="FunFam" id="1.10.10.10:FF:000001">
    <property type="entry name" value="LysR family transcriptional regulator"/>
    <property type="match status" value="1"/>
</dbReference>
<evidence type="ECO:0000256" key="3">
    <source>
        <dbReference type="ARBA" id="ARBA00023125"/>
    </source>
</evidence>
<dbReference type="FunFam" id="3.40.190.290:FF:000001">
    <property type="entry name" value="Transcriptional regulator, LysR family"/>
    <property type="match status" value="1"/>
</dbReference>
<keyword evidence="4" id="KW-0804">Transcription</keyword>
<dbReference type="InterPro" id="IPR036388">
    <property type="entry name" value="WH-like_DNA-bd_sf"/>
</dbReference>
<accession>A0A7X0AVQ0</accession>
<dbReference type="PROSITE" id="PS50931">
    <property type="entry name" value="HTH_LYSR"/>
    <property type="match status" value="1"/>
</dbReference>
<dbReference type="CDD" id="cd08422">
    <property type="entry name" value="PBP2_CrgA_like"/>
    <property type="match status" value="1"/>
</dbReference>
<dbReference type="GO" id="GO:0003700">
    <property type="term" value="F:DNA-binding transcription factor activity"/>
    <property type="evidence" value="ECO:0007669"/>
    <property type="project" value="InterPro"/>
</dbReference>
<dbReference type="Pfam" id="PF03466">
    <property type="entry name" value="LysR_substrate"/>
    <property type="match status" value="1"/>
</dbReference>
<evidence type="ECO:0000256" key="1">
    <source>
        <dbReference type="ARBA" id="ARBA00009437"/>
    </source>
</evidence>
<dbReference type="SUPFAM" id="SSF53850">
    <property type="entry name" value="Periplasmic binding protein-like II"/>
    <property type="match status" value="1"/>
</dbReference>
<comment type="similarity">
    <text evidence="1">Belongs to the LysR transcriptional regulatory family.</text>
</comment>
<dbReference type="GO" id="GO:0003677">
    <property type="term" value="F:DNA binding"/>
    <property type="evidence" value="ECO:0007669"/>
    <property type="project" value="UniProtKB-KW"/>
</dbReference>
<dbReference type="EMBL" id="JACIIZ010000004">
    <property type="protein sequence ID" value="MBB6250999.1"/>
    <property type="molecule type" value="Genomic_DNA"/>
</dbReference>
<dbReference type="Proteomes" id="UP000539175">
    <property type="component" value="Unassembled WGS sequence"/>
</dbReference>
<dbReference type="InterPro" id="IPR058163">
    <property type="entry name" value="LysR-type_TF_proteobact-type"/>
</dbReference>
<dbReference type="PANTHER" id="PTHR30537">
    <property type="entry name" value="HTH-TYPE TRANSCRIPTIONAL REGULATOR"/>
    <property type="match status" value="1"/>
</dbReference>
<proteinExistence type="inferred from homology"/>
<protein>
    <submittedName>
        <fullName evidence="6">DNA-binding transcriptional LysR family regulator</fullName>
    </submittedName>
</protein>
<comment type="caution">
    <text evidence="6">The sequence shown here is derived from an EMBL/GenBank/DDBJ whole genome shotgun (WGS) entry which is preliminary data.</text>
</comment>
<keyword evidence="7" id="KW-1185">Reference proteome</keyword>
<evidence type="ECO:0000313" key="6">
    <source>
        <dbReference type="EMBL" id="MBB6250999.1"/>
    </source>
</evidence>
<dbReference type="PANTHER" id="PTHR30537:SF5">
    <property type="entry name" value="HTH-TYPE TRANSCRIPTIONAL ACTIVATOR TTDR-RELATED"/>
    <property type="match status" value="1"/>
</dbReference>
<evidence type="ECO:0000256" key="4">
    <source>
        <dbReference type="ARBA" id="ARBA00023163"/>
    </source>
</evidence>
<reference evidence="6 7" key="1">
    <citation type="submission" date="2020-08" db="EMBL/GenBank/DDBJ databases">
        <title>Genomic Encyclopedia of Type Strains, Phase IV (KMG-IV): sequencing the most valuable type-strain genomes for metagenomic binning, comparative biology and taxonomic classification.</title>
        <authorList>
            <person name="Goeker M."/>
        </authorList>
    </citation>
    <scope>NUCLEOTIDE SEQUENCE [LARGE SCALE GENOMIC DNA]</scope>
    <source>
        <strain evidence="6 7">DSM 22198</strain>
    </source>
</reference>
<dbReference type="AlphaFoldDB" id="A0A7X0AVQ0"/>
<dbReference type="InterPro" id="IPR036390">
    <property type="entry name" value="WH_DNA-bd_sf"/>
</dbReference>
<dbReference type="SUPFAM" id="SSF46785">
    <property type="entry name" value="Winged helix' DNA-binding domain"/>
    <property type="match status" value="1"/>
</dbReference>
<dbReference type="Gene3D" id="3.40.190.290">
    <property type="match status" value="1"/>
</dbReference>